<name>A0A841D2D3_PLAVE</name>
<evidence type="ECO:0000313" key="4">
    <source>
        <dbReference type="Proteomes" id="UP000562352"/>
    </source>
</evidence>
<keyword evidence="2" id="KW-0732">Signal</keyword>
<evidence type="ECO:0000313" key="3">
    <source>
        <dbReference type="EMBL" id="MBB5963143.1"/>
    </source>
</evidence>
<sequence length="245" mass="25572">MRLAVLLLVLALAACGAPVTTASPVPAGTGTPMATDAPVAAPAPASTGPDAPEPVSVCVPAPARQLNVRLLRQVAYDYDPLNSPEELVAEVPLVVAGTVEDFLPGRVAEEGIPGDRTHYVLMPVRVSDRFKGQAGDVVHVQFFQGGIWRNETPVHSVADFRRAIPAGTRVLVFVHPHSPQGAVIKDRAGLPAGTPVYSAHPQGVLLGRGLDVIGGMEEIDPRSRWADPCGLDGIAARLRAAGFTG</sequence>
<evidence type="ECO:0008006" key="5">
    <source>
        <dbReference type="Google" id="ProtNLM"/>
    </source>
</evidence>
<evidence type="ECO:0000256" key="2">
    <source>
        <dbReference type="SAM" id="SignalP"/>
    </source>
</evidence>
<feature type="compositionally biased region" description="Low complexity" evidence="1">
    <location>
        <begin position="33"/>
        <end position="49"/>
    </location>
</feature>
<feature type="region of interest" description="Disordered" evidence="1">
    <location>
        <begin position="33"/>
        <end position="54"/>
    </location>
</feature>
<protein>
    <recommendedName>
        <fullName evidence="5">Lipoprotein</fullName>
    </recommendedName>
</protein>
<feature type="signal peptide" evidence="2">
    <location>
        <begin position="1"/>
        <end position="22"/>
    </location>
</feature>
<dbReference type="Proteomes" id="UP000562352">
    <property type="component" value="Unassembled WGS sequence"/>
</dbReference>
<dbReference type="RefSeq" id="WP_184941074.1">
    <property type="nucleotide sequence ID" value="NZ_BAAAWZ010000001.1"/>
</dbReference>
<accession>A0A841D2D3</accession>
<organism evidence="3 4">
    <name type="scientific">Planomonospora venezuelensis</name>
    <dbReference type="NCBI Taxonomy" id="1999"/>
    <lineage>
        <taxon>Bacteria</taxon>
        <taxon>Bacillati</taxon>
        <taxon>Actinomycetota</taxon>
        <taxon>Actinomycetes</taxon>
        <taxon>Streptosporangiales</taxon>
        <taxon>Streptosporangiaceae</taxon>
        <taxon>Planomonospora</taxon>
    </lineage>
</organism>
<dbReference type="AlphaFoldDB" id="A0A841D2D3"/>
<proteinExistence type="predicted"/>
<comment type="caution">
    <text evidence="3">The sequence shown here is derived from an EMBL/GenBank/DDBJ whole genome shotgun (WGS) entry which is preliminary data.</text>
</comment>
<reference evidence="3 4" key="1">
    <citation type="submission" date="2020-08" db="EMBL/GenBank/DDBJ databases">
        <title>Genomic Encyclopedia of Type Strains, Phase III (KMG-III): the genomes of soil and plant-associated and newly described type strains.</title>
        <authorList>
            <person name="Whitman W."/>
        </authorList>
    </citation>
    <scope>NUCLEOTIDE SEQUENCE [LARGE SCALE GENOMIC DNA]</scope>
    <source>
        <strain evidence="3 4">CECT 3303</strain>
    </source>
</reference>
<evidence type="ECO:0000256" key="1">
    <source>
        <dbReference type="SAM" id="MobiDB-lite"/>
    </source>
</evidence>
<feature type="chain" id="PRO_5038713439" description="Lipoprotein" evidence="2">
    <location>
        <begin position="23"/>
        <end position="245"/>
    </location>
</feature>
<dbReference type="PROSITE" id="PS51257">
    <property type="entry name" value="PROKAR_LIPOPROTEIN"/>
    <property type="match status" value="1"/>
</dbReference>
<gene>
    <name evidence="3" type="ORF">FHS22_002417</name>
</gene>
<dbReference type="EMBL" id="JACHJJ010000006">
    <property type="protein sequence ID" value="MBB5963143.1"/>
    <property type="molecule type" value="Genomic_DNA"/>
</dbReference>
<keyword evidence="4" id="KW-1185">Reference proteome</keyword>